<feature type="non-terminal residue" evidence="1">
    <location>
        <position position="69"/>
    </location>
</feature>
<reference evidence="2" key="1">
    <citation type="submission" date="2019-04" db="EMBL/GenBank/DDBJ databases">
        <title>Friends and foes A comparative genomics studyof 23 Aspergillus species from section Flavi.</title>
        <authorList>
            <consortium name="DOE Joint Genome Institute"/>
            <person name="Kjaerbolling I."/>
            <person name="Vesth T."/>
            <person name="Frisvad J.C."/>
            <person name="Nybo J.L."/>
            <person name="Theobald S."/>
            <person name="Kildgaard S."/>
            <person name="Isbrandt T."/>
            <person name="Kuo A."/>
            <person name="Sato A."/>
            <person name="Lyhne E.K."/>
            <person name="Kogle M.E."/>
            <person name="Wiebenga A."/>
            <person name="Kun R.S."/>
            <person name="Lubbers R.J."/>
            <person name="Makela M.R."/>
            <person name="Barry K."/>
            <person name="Chovatia M."/>
            <person name="Clum A."/>
            <person name="Daum C."/>
            <person name="Haridas S."/>
            <person name="He G."/>
            <person name="LaButti K."/>
            <person name="Lipzen A."/>
            <person name="Mondo S."/>
            <person name="Riley R."/>
            <person name="Salamov A."/>
            <person name="Simmons B.A."/>
            <person name="Magnuson J.K."/>
            <person name="Henrissat B."/>
            <person name="Mortensen U.H."/>
            <person name="Larsen T.O."/>
            <person name="Devries R.P."/>
            <person name="Grigoriev I.V."/>
            <person name="Machida M."/>
            <person name="Baker S.E."/>
            <person name="Andersen M.R."/>
        </authorList>
    </citation>
    <scope>NUCLEOTIDE SEQUENCE [LARGE SCALE GENOMIC DNA]</scope>
    <source>
        <strain evidence="2">CBS 130015</strain>
    </source>
</reference>
<organism evidence="1 2">
    <name type="scientific">Aspergillus transmontanensis</name>
    <dbReference type="NCBI Taxonomy" id="1034304"/>
    <lineage>
        <taxon>Eukaryota</taxon>
        <taxon>Fungi</taxon>
        <taxon>Dikarya</taxon>
        <taxon>Ascomycota</taxon>
        <taxon>Pezizomycotina</taxon>
        <taxon>Eurotiomycetes</taxon>
        <taxon>Eurotiomycetidae</taxon>
        <taxon>Eurotiales</taxon>
        <taxon>Aspergillaceae</taxon>
        <taxon>Aspergillus</taxon>
        <taxon>Aspergillus subgen. Circumdati</taxon>
    </lineage>
</organism>
<evidence type="ECO:0000313" key="1">
    <source>
        <dbReference type="EMBL" id="KAE8306523.1"/>
    </source>
</evidence>
<dbReference type="Proteomes" id="UP000325433">
    <property type="component" value="Unassembled WGS sequence"/>
</dbReference>
<proteinExistence type="predicted"/>
<dbReference type="AlphaFoldDB" id="A0A5N6VDW7"/>
<accession>A0A5N6VDW7</accession>
<gene>
    <name evidence="1" type="ORF">BDV41DRAFT_558233</name>
</gene>
<protein>
    <submittedName>
        <fullName evidence="1">Uncharacterized protein</fullName>
    </submittedName>
</protein>
<sequence>MVKCYVSSDVMWKRNGIIKNGLGSFGVHVDDCAFSLYPQQPFPVSISTLRDGRSGGILNGTLHGTRDQL</sequence>
<dbReference type="EMBL" id="ML738446">
    <property type="protein sequence ID" value="KAE8306523.1"/>
    <property type="molecule type" value="Genomic_DNA"/>
</dbReference>
<keyword evidence="2" id="KW-1185">Reference proteome</keyword>
<name>A0A5N6VDW7_9EURO</name>
<evidence type="ECO:0000313" key="2">
    <source>
        <dbReference type="Proteomes" id="UP000325433"/>
    </source>
</evidence>